<feature type="signal peptide" evidence="1">
    <location>
        <begin position="1"/>
        <end position="25"/>
    </location>
</feature>
<reference evidence="2 3" key="1">
    <citation type="journal article" date="2020" name="Biotechnol. Biofuels">
        <title>New insights from the biogas microbiome by comprehensive genome-resolved metagenomics of nearly 1600 species originating from multiple anaerobic digesters.</title>
        <authorList>
            <person name="Campanaro S."/>
            <person name="Treu L."/>
            <person name="Rodriguez-R L.M."/>
            <person name="Kovalovszki A."/>
            <person name="Ziels R.M."/>
            <person name="Maus I."/>
            <person name="Zhu X."/>
            <person name="Kougias P.G."/>
            <person name="Basile A."/>
            <person name="Luo G."/>
            <person name="Schluter A."/>
            <person name="Konstantinidis K.T."/>
            <person name="Angelidaki I."/>
        </authorList>
    </citation>
    <scope>NUCLEOTIDE SEQUENCE [LARGE SCALE GENOMIC DNA]</scope>
    <source>
        <strain evidence="2">AS23ysBPME_344</strain>
    </source>
</reference>
<dbReference type="EMBL" id="JAAYSN010000194">
    <property type="protein sequence ID" value="NLP39495.1"/>
    <property type="molecule type" value="Genomic_DNA"/>
</dbReference>
<gene>
    <name evidence="2" type="ORF">GX356_07260</name>
</gene>
<dbReference type="Proteomes" id="UP000568696">
    <property type="component" value="Unassembled WGS sequence"/>
</dbReference>
<dbReference type="Pfam" id="PF11565">
    <property type="entry name" value="PorB"/>
    <property type="match status" value="1"/>
</dbReference>
<name>A0A7X8RGY4_9CORY</name>
<organism evidence="2 3">
    <name type="scientific">Corynebacterium pollutisoli</name>
    <dbReference type="NCBI Taxonomy" id="1610489"/>
    <lineage>
        <taxon>Bacteria</taxon>
        <taxon>Bacillati</taxon>
        <taxon>Actinomycetota</taxon>
        <taxon>Actinomycetes</taxon>
        <taxon>Mycobacteriales</taxon>
        <taxon>Corynebacteriaceae</taxon>
        <taxon>Corynebacterium</taxon>
    </lineage>
</organism>
<accession>A0A7X8RGY4</accession>
<dbReference type="InterPro" id="IPR021114">
    <property type="entry name" value="Porin_PorB/PorC"/>
</dbReference>
<dbReference type="InterPro" id="IPR041910">
    <property type="entry name" value="Alpha_h_PorB/PorC"/>
</dbReference>
<proteinExistence type="predicted"/>
<evidence type="ECO:0000313" key="3">
    <source>
        <dbReference type="Proteomes" id="UP000568696"/>
    </source>
</evidence>
<protein>
    <recommendedName>
        <fullName evidence="4">Alpha helical Porin B</fullName>
    </recommendedName>
</protein>
<evidence type="ECO:0000313" key="2">
    <source>
        <dbReference type="EMBL" id="NLP39495.1"/>
    </source>
</evidence>
<evidence type="ECO:0008006" key="4">
    <source>
        <dbReference type="Google" id="ProtNLM"/>
    </source>
</evidence>
<comment type="caution">
    <text evidence="2">The sequence shown here is derived from an EMBL/GenBank/DDBJ whole genome shotgun (WGS) entry which is preliminary data.</text>
</comment>
<sequence>MLRRALATVAAAGIAFVGLTPTASAQNAEDLIANVPCPVAEIALHGAFQINENTTRSDLAKQIRDAAKPVTGNDVGTYLLGAQYAGQIADKALECGIVKADPQLIPGSSIPGLENIPNIGDIQDILQGLSSTLQPR</sequence>
<keyword evidence="1" id="KW-0732">Signal</keyword>
<dbReference type="Gene3D" id="1.10.10.1280">
    <property type="entry name" value="Alpha-helical porin B/porin C"/>
    <property type="match status" value="1"/>
</dbReference>
<feature type="chain" id="PRO_5031414247" description="Alpha helical Porin B" evidence="1">
    <location>
        <begin position="26"/>
        <end position="136"/>
    </location>
</feature>
<dbReference type="AlphaFoldDB" id="A0A7X8RGY4"/>
<evidence type="ECO:0000256" key="1">
    <source>
        <dbReference type="SAM" id="SignalP"/>
    </source>
</evidence>